<sequence>MFDNQFHMLLWKWNRQQMEIIGNYQDTLNKGVVLQTYGYYDNMTFPYSDVSDSEDYGVCLHEENKIFDQIFLPTFYSILFIAGMLGNGLVILVMLTNKLKMQSTDVFIVHLALADMLLVSTLPFWAAQTTQGWIFGKALCKIVASLFKINFYAGTFLLACISIDRYLSIVYAVQIYKKNKKKHVHWSCLAVWFLCLIFCIPDALYYTVSFESRTNFSSCDPYYPEGQAKTWKITTTILFQIFVFLLPLIFMLFCYSHIIITLLRSQGFKKQRAMRLIIAVVVAFFLCWTPYNIVAFFDMLTLLEIINDCTVTSNIDFALSITSCICYLHCCLNPILYAFIGAKFKNNLLELFSKTRLCPRFVAKHVKRRQTSSKSFTWSSSGDTTVSGIY</sequence>
<comment type="similarity">
    <text evidence="11">Belongs to the G-protein coupled receptor 1 family.</text>
</comment>
<keyword evidence="5 12" id="KW-0472">Membrane</keyword>
<evidence type="ECO:0000259" key="13">
    <source>
        <dbReference type="PROSITE" id="PS50262"/>
    </source>
</evidence>
<keyword evidence="12" id="KW-1003">Cell membrane</keyword>
<keyword evidence="4 11" id="KW-0297">G-protein coupled receptor</keyword>
<reference evidence="14" key="1">
    <citation type="submission" date="2023-07" db="EMBL/GenBank/DDBJ databases">
        <authorList>
            <person name="Stuckert A."/>
        </authorList>
    </citation>
    <scope>NUCLEOTIDE SEQUENCE</scope>
</reference>
<organism evidence="14 15">
    <name type="scientific">Ranitomeya imitator</name>
    <name type="common">mimic poison frog</name>
    <dbReference type="NCBI Taxonomy" id="111125"/>
    <lineage>
        <taxon>Eukaryota</taxon>
        <taxon>Metazoa</taxon>
        <taxon>Chordata</taxon>
        <taxon>Craniata</taxon>
        <taxon>Vertebrata</taxon>
        <taxon>Euteleostomi</taxon>
        <taxon>Amphibia</taxon>
        <taxon>Batrachia</taxon>
        <taxon>Anura</taxon>
        <taxon>Neobatrachia</taxon>
        <taxon>Hyloidea</taxon>
        <taxon>Dendrobatidae</taxon>
        <taxon>Dendrobatinae</taxon>
        <taxon>Ranitomeya</taxon>
    </lineage>
</organism>
<keyword evidence="6" id="KW-1015">Disulfide bond</keyword>
<evidence type="ECO:0000256" key="2">
    <source>
        <dbReference type="ARBA" id="ARBA00022692"/>
    </source>
</evidence>
<evidence type="ECO:0000256" key="1">
    <source>
        <dbReference type="ARBA" id="ARBA00004141"/>
    </source>
</evidence>
<evidence type="ECO:0000256" key="6">
    <source>
        <dbReference type="ARBA" id="ARBA00023157"/>
    </source>
</evidence>
<evidence type="ECO:0000256" key="10">
    <source>
        <dbReference type="ARBA" id="ARBA00046119"/>
    </source>
</evidence>
<evidence type="ECO:0000256" key="7">
    <source>
        <dbReference type="ARBA" id="ARBA00023170"/>
    </source>
</evidence>
<keyword evidence="3 12" id="KW-1133">Transmembrane helix</keyword>
<comment type="subcellular location">
    <subcellularLocation>
        <location evidence="12">Cell membrane</location>
        <topology evidence="12">Multi-pass membrane protein</topology>
    </subcellularLocation>
    <subcellularLocation>
        <location evidence="1">Membrane</location>
        <topology evidence="1">Multi-pass membrane protein</topology>
    </subcellularLocation>
</comment>
<evidence type="ECO:0000256" key="11">
    <source>
        <dbReference type="RuleBase" id="RU000688"/>
    </source>
</evidence>
<comment type="caution">
    <text evidence="14">The sequence shown here is derived from an EMBL/GenBank/DDBJ whole genome shotgun (WGS) entry which is preliminary data.</text>
</comment>
<dbReference type="PROSITE" id="PS50262">
    <property type="entry name" value="G_PROTEIN_RECEP_F1_2"/>
    <property type="match status" value="1"/>
</dbReference>
<evidence type="ECO:0000256" key="3">
    <source>
        <dbReference type="ARBA" id="ARBA00022989"/>
    </source>
</evidence>
<dbReference type="PROSITE" id="PS00237">
    <property type="entry name" value="G_PROTEIN_RECEP_F1_1"/>
    <property type="match status" value="1"/>
</dbReference>
<dbReference type="EMBL" id="CAUEEQ010014714">
    <property type="protein sequence ID" value="CAJ0938643.1"/>
    <property type="molecule type" value="Genomic_DNA"/>
</dbReference>
<keyword evidence="8" id="KW-0325">Glycoprotein</keyword>
<dbReference type="PRINTS" id="PR00241">
    <property type="entry name" value="ANGIOTENSINR"/>
</dbReference>
<evidence type="ECO:0000313" key="14">
    <source>
        <dbReference type="EMBL" id="CAJ0938643.1"/>
    </source>
</evidence>
<evidence type="ECO:0000256" key="9">
    <source>
        <dbReference type="ARBA" id="ARBA00023224"/>
    </source>
</evidence>
<feature type="transmembrane region" description="Helical" evidence="12">
    <location>
        <begin position="107"/>
        <end position="126"/>
    </location>
</feature>
<feature type="transmembrane region" description="Helical" evidence="12">
    <location>
        <begin position="151"/>
        <end position="172"/>
    </location>
</feature>
<dbReference type="Gene3D" id="1.20.1070.10">
    <property type="entry name" value="Rhodopsin 7-helix transmembrane proteins"/>
    <property type="match status" value="1"/>
</dbReference>
<keyword evidence="7 11" id="KW-0675">Receptor</keyword>
<dbReference type="SUPFAM" id="SSF81321">
    <property type="entry name" value="Family A G protein-coupled receptor-like"/>
    <property type="match status" value="1"/>
</dbReference>
<keyword evidence="15" id="KW-1185">Reference proteome</keyword>
<feature type="transmembrane region" description="Helical" evidence="12">
    <location>
        <begin position="317"/>
        <end position="340"/>
    </location>
</feature>
<protein>
    <recommendedName>
        <fullName evidence="12">Type-1 angiotensin II receptor</fullName>
    </recommendedName>
</protein>
<feature type="transmembrane region" description="Helical" evidence="12">
    <location>
        <begin position="237"/>
        <end position="263"/>
    </location>
</feature>
<dbReference type="InterPro" id="IPR000248">
    <property type="entry name" value="ATII_rcpt"/>
</dbReference>
<dbReference type="InterPro" id="IPR000190">
    <property type="entry name" value="ATII_AT1_rcpt"/>
</dbReference>
<feature type="transmembrane region" description="Helical" evidence="12">
    <location>
        <begin position="184"/>
        <end position="208"/>
    </location>
</feature>
<dbReference type="InterPro" id="IPR000276">
    <property type="entry name" value="GPCR_Rhodpsn"/>
</dbReference>
<feature type="transmembrane region" description="Helical" evidence="12">
    <location>
        <begin position="275"/>
        <end position="297"/>
    </location>
</feature>
<accession>A0ABN9LCF4</accession>
<keyword evidence="9 11" id="KW-0807">Transducer</keyword>
<dbReference type="InterPro" id="IPR050119">
    <property type="entry name" value="CCR1-9-like"/>
</dbReference>
<evidence type="ECO:0000256" key="12">
    <source>
        <dbReference type="RuleBase" id="RU368058"/>
    </source>
</evidence>
<evidence type="ECO:0000256" key="8">
    <source>
        <dbReference type="ARBA" id="ARBA00023180"/>
    </source>
</evidence>
<proteinExistence type="inferred from homology"/>
<keyword evidence="2 11" id="KW-0812">Transmembrane</keyword>
<dbReference type="Pfam" id="PF00001">
    <property type="entry name" value="7tm_1"/>
    <property type="match status" value="1"/>
</dbReference>
<evidence type="ECO:0000256" key="5">
    <source>
        <dbReference type="ARBA" id="ARBA00023136"/>
    </source>
</evidence>
<dbReference type="PRINTS" id="PR00635">
    <property type="entry name" value="ANGIOTENSN1R"/>
</dbReference>
<comment type="function">
    <text evidence="12">Receptor for angiotensin II, a vasoconstricting peptide, which acts as a key regulator of blood pressure and sodium retention by the kidney. The activated receptor in turn couples to G-alpha proteins G(q) and thus activates phospholipase C and increases the cytosolic Ca(2+) concentrations, which in turn triggers cellular responses such as stimulation of protein kinase C.</text>
</comment>
<comment type="function">
    <text evidence="10">Receptor for angiotensin II, a vasoconstricting peptide, which acts as a key regulator of blood pressure and sodium retention by the kidney. The activated receptor in turn couples to G-alpha proteins G(q) (GNAQ, GNA11, GNA14 or GNA15) and thus activates phospholipase C and increases the cytosolic Ca(2+) concentrations, which in turn triggers cellular responses such as stimulation of protein kinase C.</text>
</comment>
<dbReference type="Proteomes" id="UP001176940">
    <property type="component" value="Unassembled WGS sequence"/>
</dbReference>
<dbReference type="PANTHER" id="PTHR10489:SF671">
    <property type="entry name" value="C-X-C CHEMOKINE RECEPTOR TYPE 3"/>
    <property type="match status" value="1"/>
</dbReference>
<gene>
    <name evidence="14" type="ORF">RIMI_LOCUS7681932</name>
</gene>
<dbReference type="PRINTS" id="PR00237">
    <property type="entry name" value="GPCRRHODOPSN"/>
</dbReference>
<feature type="transmembrane region" description="Helical" evidence="12">
    <location>
        <begin position="75"/>
        <end position="95"/>
    </location>
</feature>
<name>A0ABN9LCF4_9NEOB</name>
<feature type="domain" description="G-protein coupled receptors family 1 profile" evidence="13">
    <location>
        <begin position="86"/>
        <end position="337"/>
    </location>
</feature>
<evidence type="ECO:0000256" key="4">
    <source>
        <dbReference type="ARBA" id="ARBA00023040"/>
    </source>
</evidence>
<evidence type="ECO:0000313" key="15">
    <source>
        <dbReference type="Proteomes" id="UP001176940"/>
    </source>
</evidence>
<dbReference type="InterPro" id="IPR017452">
    <property type="entry name" value="GPCR_Rhodpsn_7TM"/>
</dbReference>
<dbReference type="PANTHER" id="PTHR10489">
    <property type="entry name" value="CELL ADHESION MOLECULE"/>
    <property type="match status" value="1"/>
</dbReference>